<name>A0AAV6VEU4_9ARAC</name>
<reference evidence="1 2" key="1">
    <citation type="journal article" date="2022" name="Nat. Ecol. Evol.">
        <title>A masculinizing supergene underlies an exaggerated male reproductive morph in a spider.</title>
        <authorList>
            <person name="Hendrickx F."/>
            <person name="De Corte Z."/>
            <person name="Sonet G."/>
            <person name="Van Belleghem S.M."/>
            <person name="Kostlbacher S."/>
            <person name="Vangestel C."/>
        </authorList>
    </citation>
    <scope>NUCLEOTIDE SEQUENCE [LARGE SCALE GENOMIC DNA]</scope>
    <source>
        <strain evidence="1">W744_W776</strain>
    </source>
</reference>
<keyword evidence="2" id="KW-1185">Reference proteome</keyword>
<evidence type="ECO:0000313" key="1">
    <source>
        <dbReference type="EMBL" id="KAG8195119.1"/>
    </source>
</evidence>
<evidence type="ECO:0000313" key="2">
    <source>
        <dbReference type="Proteomes" id="UP000827092"/>
    </source>
</evidence>
<comment type="caution">
    <text evidence="1">The sequence shown here is derived from an EMBL/GenBank/DDBJ whole genome shotgun (WGS) entry which is preliminary data.</text>
</comment>
<accession>A0AAV6VEU4</accession>
<dbReference type="AlphaFoldDB" id="A0AAV6VEU4"/>
<gene>
    <name evidence="1" type="ORF">JTE90_013594</name>
</gene>
<organism evidence="1 2">
    <name type="scientific">Oedothorax gibbosus</name>
    <dbReference type="NCBI Taxonomy" id="931172"/>
    <lineage>
        <taxon>Eukaryota</taxon>
        <taxon>Metazoa</taxon>
        <taxon>Ecdysozoa</taxon>
        <taxon>Arthropoda</taxon>
        <taxon>Chelicerata</taxon>
        <taxon>Arachnida</taxon>
        <taxon>Araneae</taxon>
        <taxon>Araneomorphae</taxon>
        <taxon>Entelegynae</taxon>
        <taxon>Araneoidea</taxon>
        <taxon>Linyphiidae</taxon>
        <taxon>Erigoninae</taxon>
        <taxon>Oedothorax</taxon>
    </lineage>
</organism>
<dbReference type="Proteomes" id="UP000827092">
    <property type="component" value="Unassembled WGS sequence"/>
</dbReference>
<sequence>MVYISYYPCKTFDLKTVQRLVPKTKIPNRKQVVFQKELRSHASPQNVFPTRPAAVKRELGSITHAQKPTIPTFVDTRSMH</sequence>
<proteinExistence type="predicted"/>
<protein>
    <submittedName>
        <fullName evidence="1">Uncharacterized protein</fullName>
    </submittedName>
</protein>
<dbReference type="EMBL" id="JAFNEN010000093">
    <property type="protein sequence ID" value="KAG8195119.1"/>
    <property type="molecule type" value="Genomic_DNA"/>
</dbReference>